<sequence>MNKKPRGPFSVHPACLCIPSYSCGSASLAGFTLSTVQTMTMTMTVHAKTVYNKTSVKHAS</sequence>
<comment type="caution">
    <text evidence="1">The sequence shown here is derived from an EMBL/GenBank/DDBJ whole genome shotgun (WGS) entry which is preliminary data.</text>
</comment>
<reference evidence="1 2" key="1">
    <citation type="submission" date="2015-01" db="EMBL/GenBank/DDBJ databases">
        <title>Evolution of Trichinella species and genotypes.</title>
        <authorList>
            <person name="Korhonen P.K."/>
            <person name="Edoardo P."/>
            <person name="Giuseppe L.R."/>
            <person name="Gasser R.B."/>
        </authorList>
    </citation>
    <scope>NUCLEOTIDE SEQUENCE [LARGE SCALE GENOMIC DNA]</scope>
    <source>
        <strain evidence="1">ISS13</strain>
    </source>
</reference>
<organism evidence="1 2">
    <name type="scientific">Trichinella pseudospiralis</name>
    <name type="common">Parasitic roundworm</name>
    <dbReference type="NCBI Taxonomy" id="6337"/>
    <lineage>
        <taxon>Eukaryota</taxon>
        <taxon>Metazoa</taxon>
        <taxon>Ecdysozoa</taxon>
        <taxon>Nematoda</taxon>
        <taxon>Enoplea</taxon>
        <taxon>Dorylaimia</taxon>
        <taxon>Trichinellida</taxon>
        <taxon>Trichinellidae</taxon>
        <taxon>Trichinella</taxon>
    </lineage>
</organism>
<evidence type="ECO:0000313" key="1">
    <source>
        <dbReference type="EMBL" id="KRY70584.1"/>
    </source>
</evidence>
<name>A0A0V1EAD8_TRIPS</name>
<gene>
    <name evidence="1" type="ORF">T4A_13189</name>
</gene>
<dbReference type="AlphaFoldDB" id="A0A0V1EAD8"/>
<evidence type="ECO:0000313" key="2">
    <source>
        <dbReference type="Proteomes" id="UP000054632"/>
    </source>
</evidence>
<protein>
    <submittedName>
        <fullName evidence="1">Uncharacterized protein</fullName>
    </submittedName>
</protein>
<dbReference type="Proteomes" id="UP000054632">
    <property type="component" value="Unassembled WGS sequence"/>
</dbReference>
<accession>A0A0V1EAD8</accession>
<dbReference type="EMBL" id="JYDR01000071">
    <property type="protein sequence ID" value="KRY70584.1"/>
    <property type="molecule type" value="Genomic_DNA"/>
</dbReference>
<proteinExistence type="predicted"/>